<name>A0A136Q8Q4_9FIRM</name>
<comment type="caution">
    <text evidence="11">The sequence shown here is derived from an EMBL/GenBank/DDBJ whole genome shotgun (WGS) entry which is preliminary data.</text>
</comment>
<proteinExistence type="predicted"/>
<dbReference type="PROSITE" id="PS50893">
    <property type="entry name" value="ABC_TRANSPORTER_2"/>
    <property type="match status" value="2"/>
</dbReference>
<dbReference type="SMART" id="SM00382">
    <property type="entry name" value="AAA"/>
    <property type="match status" value="2"/>
</dbReference>
<sequence>MAQEILKLSNISKTFPGVKALNGIQFSLNAGEVHCICGENGAGKSTLIKIISGAYQPDTDGAIYFEGKQVKLDPFSAMNLGIQTIYQEHNVFETLSITENIFSGMEITKGGIMQKQEMEQKTRDVLEYLHSNLKPEQIVGKLSSGEQKIVEIAKALVFDRKVIILDEPTASFSASEIDNLLEIVHKIKARGMGIIYISHHLDEVFKIADKITVLRDGQYIKTIGVGETDEPHLIRDMVGRDASAFYSREFYPKGETVLEVSNLTGNGVKNVSFKLNRGEIVGFAGMVGSGRSELMTLLFGGAEKLTGKVKVLGKEVNFKNPSDAIKHKMCYITEDRQHTGLFLIHTIARNTLIANMVNTKGSYINPKQEMKVGDEFVKKLGTKAKDASVLAGNLSGGNQQKVVLAKWFNTDGEIFIFDEPTRGIDVGAKQEIYQIMMDLLKQGKAIIMVSSDMPEVVSMSDRVMVMKAGELVGELNRDEVSEENILEYSIGGKKI</sequence>
<accession>A0A136Q8Q4</accession>
<dbReference type="CDD" id="cd03216">
    <property type="entry name" value="ABC_Carb_Monos_I"/>
    <property type="match status" value="1"/>
</dbReference>
<evidence type="ECO:0000256" key="3">
    <source>
        <dbReference type="ARBA" id="ARBA00022475"/>
    </source>
</evidence>
<dbReference type="PANTHER" id="PTHR43790">
    <property type="entry name" value="CARBOHYDRATE TRANSPORT ATP-BINDING PROTEIN MG119-RELATED"/>
    <property type="match status" value="1"/>
</dbReference>
<evidence type="ECO:0000313" key="11">
    <source>
        <dbReference type="EMBL" id="KXK67051.1"/>
    </source>
</evidence>
<evidence type="ECO:0000256" key="5">
    <source>
        <dbReference type="ARBA" id="ARBA00022737"/>
    </source>
</evidence>
<dbReference type="Gene3D" id="3.40.50.300">
    <property type="entry name" value="P-loop containing nucleotide triphosphate hydrolases"/>
    <property type="match status" value="2"/>
</dbReference>
<evidence type="ECO:0000313" key="12">
    <source>
        <dbReference type="Proteomes" id="UP000070366"/>
    </source>
</evidence>
<evidence type="ECO:0000259" key="10">
    <source>
        <dbReference type="PROSITE" id="PS50893"/>
    </source>
</evidence>
<keyword evidence="8" id="KW-1278">Translocase</keyword>
<dbReference type="InterPro" id="IPR017871">
    <property type="entry name" value="ABC_transporter-like_CS"/>
</dbReference>
<evidence type="ECO:0000256" key="7">
    <source>
        <dbReference type="ARBA" id="ARBA00022840"/>
    </source>
</evidence>
<keyword evidence="4" id="KW-0762">Sugar transport</keyword>
<dbReference type="InterPro" id="IPR050107">
    <property type="entry name" value="ABC_carbohydrate_import_ATPase"/>
</dbReference>
<dbReference type="GO" id="GO:0016887">
    <property type="term" value="F:ATP hydrolysis activity"/>
    <property type="evidence" value="ECO:0007669"/>
    <property type="project" value="InterPro"/>
</dbReference>
<keyword evidence="3" id="KW-1003">Cell membrane</keyword>
<protein>
    <submittedName>
        <fullName evidence="11">ABC transporter, ATP-binding protein</fullName>
    </submittedName>
</protein>
<evidence type="ECO:0000256" key="2">
    <source>
        <dbReference type="ARBA" id="ARBA00022448"/>
    </source>
</evidence>
<evidence type="ECO:0000256" key="8">
    <source>
        <dbReference type="ARBA" id="ARBA00022967"/>
    </source>
</evidence>
<evidence type="ECO:0000256" key="9">
    <source>
        <dbReference type="ARBA" id="ARBA00023136"/>
    </source>
</evidence>
<dbReference type="Pfam" id="PF00005">
    <property type="entry name" value="ABC_tran"/>
    <property type="match status" value="2"/>
</dbReference>
<keyword evidence="9" id="KW-0472">Membrane</keyword>
<reference evidence="11 12" key="1">
    <citation type="submission" date="2016-02" db="EMBL/GenBank/DDBJ databases">
        <authorList>
            <person name="Wen L."/>
            <person name="He K."/>
            <person name="Yang H."/>
        </authorList>
    </citation>
    <scope>NUCLEOTIDE SEQUENCE [LARGE SCALE GENOMIC DNA]</scope>
    <source>
        <strain evidence="11 12">DSM 22607</strain>
    </source>
</reference>
<keyword evidence="12" id="KW-1185">Reference proteome</keyword>
<dbReference type="KEGG" id="cmiu:B1H56_11660"/>
<organism evidence="11 12">
    <name type="scientific">Christensenella minuta</name>
    <dbReference type="NCBI Taxonomy" id="626937"/>
    <lineage>
        <taxon>Bacteria</taxon>
        <taxon>Bacillati</taxon>
        <taxon>Bacillota</taxon>
        <taxon>Clostridia</taxon>
        <taxon>Christensenellales</taxon>
        <taxon>Christensenellaceae</taxon>
        <taxon>Christensenella</taxon>
    </lineage>
</organism>
<dbReference type="EMBL" id="LSZW01000003">
    <property type="protein sequence ID" value="KXK67051.1"/>
    <property type="molecule type" value="Genomic_DNA"/>
</dbReference>
<dbReference type="Proteomes" id="UP000070366">
    <property type="component" value="Unassembled WGS sequence"/>
</dbReference>
<dbReference type="InterPro" id="IPR027417">
    <property type="entry name" value="P-loop_NTPase"/>
</dbReference>
<evidence type="ECO:0000256" key="6">
    <source>
        <dbReference type="ARBA" id="ARBA00022741"/>
    </source>
</evidence>
<dbReference type="CDD" id="cd03215">
    <property type="entry name" value="ABC_Carb_Monos_II"/>
    <property type="match status" value="1"/>
</dbReference>
<gene>
    <name evidence="11" type="ORF">HMPREF3293_00064</name>
</gene>
<dbReference type="FunFam" id="3.40.50.300:FF:000127">
    <property type="entry name" value="Ribose import ATP-binding protein RbsA"/>
    <property type="match status" value="1"/>
</dbReference>
<dbReference type="PATRIC" id="fig|626937.4.peg.65"/>
<dbReference type="GO" id="GO:0005886">
    <property type="term" value="C:plasma membrane"/>
    <property type="evidence" value="ECO:0007669"/>
    <property type="project" value="UniProtKB-SubCell"/>
</dbReference>
<keyword evidence="7 11" id="KW-0067">ATP-binding</keyword>
<dbReference type="STRING" id="626937.HMPREF3293_00064"/>
<dbReference type="InterPro" id="IPR003439">
    <property type="entry name" value="ABC_transporter-like_ATP-bd"/>
</dbReference>
<evidence type="ECO:0000256" key="1">
    <source>
        <dbReference type="ARBA" id="ARBA00004202"/>
    </source>
</evidence>
<dbReference type="InterPro" id="IPR003593">
    <property type="entry name" value="AAA+_ATPase"/>
</dbReference>
<dbReference type="RefSeq" id="WP_066523535.1">
    <property type="nucleotide sequence ID" value="NZ_CABMOF010000021.1"/>
</dbReference>
<dbReference type="PROSITE" id="PS00211">
    <property type="entry name" value="ABC_TRANSPORTER_1"/>
    <property type="match status" value="1"/>
</dbReference>
<keyword evidence="5" id="KW-0677">Repeat</keyword>
<feature type="domain" description="ABC transporter" evidence="10">
    <location>
        <begin position="6"/>
        <end position="241"/>
    </location>
</feature>
<dbReference type="AlphaFoldDB" id="A0A136Q8Q4"/>
<keyword evidence="2" id="KW-0813">Transport</keyword>
<dbReference type="OrthoDB" id="9771863at2"/>
<evidence type="ECO:0000256" key="4">
    <source>
        <dbReference type="ARBA" id="ARBA00022597"/>
    </source>
</evidence>
<dbReference type="SUPFAM" id="SSF52540">
    <property type="entry name" value="P-loop containing nucleoside triphosphate hydrolases"/>
    <property type="match status" value="2"/>
</dbReference>
<feature type="domain" description="ABC transporter" evidence="10">
    <location>
        <begin position="252"/>
        <end position="493"/>
    </location>
</feature>
<dbReference type="GO" id="GO:0005524">
    <property type="term" value="F:ATP binding"/>
    <property type="evidence" value="ECO:0007669"/>
    <property type="project" value="UniProtKB-KW"/>
</dbReference>
<comment type="subcellular location">
    <subcellularLocation>
        <location evidence="1">Cell membrane</location>
        <topology evidence="1">Peripheral membrane protein</topology>
    </subcellularLocation>
</comment>
<keyword evidence="6" id="KW-0547">Nucleotide-binding</keyword>
<dbReference type="PANTHER" id="PTHR43790:SF3">
    <property type="entry name" value="D-ALLOSE IMPORT ATP-BINDING PROTEIN ALSA-RELATED"/>
    <property type="match status" value="1"/>
</dbReference>